<accession>A0ABM0ZQ09</accession>
<dbReference type="PANTHER" id="PTHR38325">
    <property type="entry name" value="MCG55969"/>
    <property type="match status" value="1"/>
</dbReference>
<dbReference type="Proteomes" id="UP000694863">
    <property type="component" value="Unplaced"/>
</dbReference>
<dbReference type="RefSeq" id="XP_012859692.1">
    <property type="nucleotide sequence ID" value="XM_013004238.1"/>
</dbReference>
<evidence type="ECO:0000256" key="2">
    <source>
        <dbReference type="SAM" id="Phobius"/>
    </source>
</evidence>
<dbReference type="PANTHER" id="PTHR38325:SF1">
    <property type="entry name" value="GENE, 17455-RELATED"/>
    <property type="match status" value="1"/>
</dbReference>
<evidence type="ECO:0000313" key="3">
    <source>
        <dbReference type="Proteomes" id="UP000694863"/>
    </source>
</evidence>
<evidence type="ECO:0000256" key="1">
    <source>
        <dbReference type="SAM" id="MobiDB-lite"/>
    </source>
</evidence>
<keyword evidence="2" id="KW-0472">Membrane</keyword>
<sequence length="133" mass="14690">MDIPSVPTSPAPNLFAFFTAQATPGTPEEEEEEAGDFLPGLIALACIFLLLVSCLLFMIVCQPAALDPRRRRCESMPHDPVSPSEPQLRLWKRLGSLRLSRHSFRRGRPAAPRRPLPGRAGDSSGDYMESTLM</sequence>
<protein>
    <submittedName>
        <fullName evidence="4">Uncharacterized protein C10orf105 homolog</fullName>
    </submittedName>
</protein>
<keyword evidence="2" id="KW-0812">Transmembrane</keyword>
<reference evidence="4" key="1">
    <citation type="submission" date="2025-08" db="UniProtKB">
        <authorList>
            <consortium name="RefSeq"/>
        </authorList>
    </citation>
    <scope>IDENTIFICATION</scope>
</reference>
<proteinExistence type="predicted"/>
<dbReference type="InterPro" id="IPR039954">
    <property type="entry name" value="DUF5527"/>
</dbReference>
<evidence type="ECO:0000313" key="4">
    <source>
        <dbReference type="RefSeq" id="XP_012859692.1"/>
    </source>
</evidence>
<gene>
    <name evidence="4" type="primary">CUNH10orf105</name>
</gene>
<keyword evidence="3" id="KW-1185">Reference proteome</keyword>
<dbReference type="GeneID" id="105978460"/>
<organism evidence="3 4">
    <name type="scientific">Echinops telfairi</name>
    <name type="common">Lesser hedgehog tenrec</name>
    <dbReference type="NCBI Taxonomy" id="9371"/>
    <lineage>
        <taxon>Eukaryota</taxon>
        <taxon>Metazoa</taxon>
        <taxon>Chordata</taxon>
        <taxon>Craniata</taxon>
        <taxon>Vertebrata</taxon>
        <taxon>Euteleostomi</taxon>
        <taxon>Mammalia</taxon>
        <taxon>Eutheria</taxon>
        <taxon>Afrotheria</taxon>
        <taxon>Tenrecidae</taxon>
        <taxon>Tenrecinae</taxon>
        <taxon>Echinops</taxon>
    </lineage>
</organism>
<feature type="transmembrane region" description="Helical" evidence="2">
    <location>
        <begin position="37"/>
        <end position="61"/>
    </location>
</feature>
<keyword evidence="2" id="KW-1133">Transmembrane helix</keyword>
<feature type="region of interest" description="Disordered" evidence="1">
    <location>
        <begin position="102"/>
        <end position="133"/>
    </location>
</feature>
<name>A0ABM0ZQ09_ECHTE</name>
<dbReference type="Pfam" id="PF17665">
    <property type="entry name" value="DUF5527"/>
    <property type="match status" value="1"/>
</dbReference>